<reference evidence="1 2" key="1">
    <citation type="submission" date="2024-06" db="EMBL/GenBank/DDBJ databases">
        <title>Genomic Encyclopedia of Type Strains, Phase IV (KMG-IV): sequencing the most valuable type-strain genomes for metagenomic binning, comparative biology and taxonomic classification.</title>
        <authorList>
            <person name="Goeker M."/>
        </authorList>
    </citation>
    <scope>NUCLEOTIDE SEQUENCE [LARGE SCALE GENOMIC DNA]</scope>
    <source>
        <strain evidence="1 2">DSM 105042</strain>
    </source>
</reference>
<name>A0ABV2HDA9_9HYPH</name>
<dbReference type="EMBL" id="JBEPLJ010000021">
    <property type="protein sequence ID" value="MET3588187.1"/>
    <property type="molecule type" value="Genomic_DNA"/>
</dbReference>
<gene>
    <name evidence="1" type="ORF">ABID21_004321</name>
</gene>
<evidence type="ECO:0000313" key="1">
    <source>
        <dbReference type="EMBL" id="MET3588187.1"/>
    </source>
</evidence>
<dbReference type="Proteomes" id="UP001549031">
    <property type="component" value="Unassembled WGS sequence"/>
</dbReference>
<comment type="caution">
    <text evidence="1">The sequence shown here is derived from an EMBL/GenBank/DDBJ whole genome shotgun (WGS) entry which is preliminary data.</text>
</comment>
<dbReference type="RefSeq" id="WP_247245915.1">
    <property type="nucleotide sequence ID" value="NZ_JALJRA010000022.1"/>
</dbReference>
<sequence>MTVYENIANLPFASGRQRPAKGVALHPIHEAAMRLAGAGLSKSRGRTRDLVALLLSHGARAWRQSQPDVQVHIHVSPCMGRAPVRMRIGSKNL</sequence>
<accession>A0ABV2HDA9</accession>
<organism evidence="1 2">
    <name type="scientific">Pseudorhizobium tarimense</name>
    <dbReference type="NCBI Taxonomy" id="1079109"/>
    <lineage>
        <taxon>Bacteria</taxon>
        <taxon>Pseudomonadati</taxon>
        <taxon>Pseudomonadota</taxon>
        <taxon>Alphaproteobacteria</taxon>
        <taxon>Hyphomicrobiales</taxon>
        <taxon>Rhizobiaceae</taxon>
        <taxon>Rhizobium/Agrobacterium group</taxon>
        <taxon>Pseudorhizobium</taxon>
    </lineage>
</organism>
<keyword evidence="2" id="KW-1185">Reference proteome</keyword>
<evidence type="ECO:0000313" key="2">
    <source>
        <dbReference type="Proteomes" id="UP001549031"/>
    </source>
</evidence>
<protein>
    <submittedName>
        <fullName evidence="1">Uncharacterized protein</fullName>
    </submittedName>
</protein>
<proteinExistence type="predicted"/>